<organism evidence="2 3">
    <name type="scientific">Orbilia blumenaviensis</name>
    <dbReference type="NCBI Taxonomy" id="1796055"/>
    <lineage>
        <taxon>Eukaryota</taxon>
        <taxon>Fungi</taxon>
        <taxon>Dikarya</taxon>
        <taxon>Ascomycota</taxon>
        <taxon>Pezizomycotina</taxon>
        <taxon>Orbiliomycetes</taxon>
        <taxon>Orbiliales</taxon>
        <taxon>Orbiliaceae</taxon>
        <taxon>Orbilia</taxon>
    </lineage>
</organism>
<reference evidence="2 3" key="1">
    <citation type="submission" date="2019-10" db="EMBL/GenBank/DDBJ databases">
        <authorList>
            <person name="Palmer J.M."/>
        </authorList>
    </citation>
    <scope>NUCLEOTIDE SEQUENCE [LARGE SCALE GENOMIC DNA]</scope>
    <source>
        <strain evidence="2 3">TWF730</strain>
    </source>
</reference>
<name>A0AAV9V3J0_9PEZI</name>
<sequence>MVGVPTILVGLAHLAAVTFASPIALEKRAPEYCNSGGISRLASLLDSNSATAFCSQYLAIPTITVPATQTLESYTTVTATVDEYEATTQTVSTETLLFTVTTVVATVPTTVATSVQTSTSISTSTVTPDRVTITTTVWYTAGVQKREVGLEKRDIEVPGYIRGFASAVVSSACKCLDIPSPSVTATETVYNPNTINTQVTKTVTNIVHATLTVSSTSTVRQTSYVPVTSISTYVSTTITTITAATPTFTSTISSAFRPQCTAILSRPKLYTAIQPRRSWAYPFATTPIPNGGLNEYTFSQCCEFCYKATDCGQFYTYQASPGDWRCQIIFSYDTVTTGVSAQCPKGRVEGEGVSGQAVWAPGNQARGIGPCYGYNVPI</sequence>
<feature type="signal peptide" evidence="1">
    <location>
        <begin position="1"/>
        <end position="20"/>
    </location>
</feature>
<keyword evidence="3" id="KW-1185">Reference proteome</keyword>
<dbReference type="Proteomes" id="UP001373714">
    <property type="component" value="Unassembled WGS sequence"/>
</dbReference>
<proteinExistence type="predicted"/>
<gene>
    <name evidence="2" type="ORF">TWF730_008957</name>
</gene>
<dbReference type="EMBL" id="JAVHNS010000006">
    <property type="protein sequence ID" value="KAK6352126.1"/>
    <property type="molecule type" value="Genomic_DNA"/>
</dbReference>
<feature type="chain" id="PRO_5043653791" description="Apple domain-containing protein" evidence="1">
    <location>
        <begin position="21"/>
        <end position="378"/>
    </location>
</feature>
<keyword evidence="1" id="KW-0732">Signal</keyword>
<accession>A0AAV9V3J0</accession>
<dbReference type="AlphaFoldDB" id="A0AAV9V3J0"/>
<comment type="caution">
    <text evidence="2">The sequence shown here is derived from an EMBL/GenBank/DDBJ whole genome shotgun (WGS) entry which is preliminary data.</text>
</comment>
<protein>
    <recommendedName>
        <fullName evidence="4">Apple domain-containing protein</fullName>
    </recommendedName>
</protein>
<evidence type="ECO:0000313" key="3">
    <source>
        <dbReference type="Proteomes" id="UP001373714"/>
    </source>
</evidence>
<evidence type="ECO:0008006" key="4">
    <source>
        <dbReference type="Google" id="ProtNLM"/>
    </source>
</evidence>
<evidence type="ECO:0000256" key="1">
    <source>
        <dbReference type="SAM" id="SignalP"/>
    </source>
</evidence>
<evidence type="ECO:0000313" key="2">
    <source>
        <dbReference type="EMBL" id="KAK6352126.1"/>
    </source>
</evidence>